<dbReference type="RefSeq" id="WP_317488390.1">
    <property type="nucleotide sequence ID" value="NZ_CP136051.1"/>
</dbReference>
<dbReference type="Gene3D" id="2.60.40.1120">
    <property type="entry name" value="Carboxypeptidase-like, regulatory domain"/>
    <property type="match status" value="1"/>
</dbReference>
<dbReference type="Proteomes" id="UP001302349">
    <property type="component" value="Chromosome"/>
</dbReference>
<evidence type="ECO:0000313" key="3">
    <source>
        <dbReference type="Proteomes" id="UP001302349"/>
    </source>
</evidence>
<dbReference type="InterPro" id="IPR013783">
    <property type="entry name" value="Ig-like_fold"/>
</dbReference>
<name>A0ABZ0IPY2_9BACT</name>
<dbReference type="InterPro" id="IPR037066">
    <property type="entry name" value="Plug_dom_sf"/>
</dbReference>
<evidence type="ECO:0000259" key="1">
    <source>
        <dbReference type="Pfam" id="PF07715"/>
    </source>
</evidence>
<protein>
    <submittedName>
        <fullName evidence="2">Carboxypeptidase-like regulatory domain-containing protein</fullName>
    </submittedName>
</protein>
<feature type="domain" description="TonB-dependent receptor plug" evidence="1">
    <location>
        <begin position="720"/>
        <end position="820"/>
    </location>
</feature>
<dbReference type="Gene3D" id="2.170.130.10">
    <property type="entry name" value="TonB-dependent receptor, plug domain"/>
    <property type="match status" value="1"/>
</dbReference>
<dbReference type="EMBL" id="CP136051">
    <property type="protein sequence ID" value="WOK05632.1"/>
    <property type="molecule type" value="Genomic_DNA"/>
</dbReference>
<dbReference type="Gene3D" id="2.60.40.1930">
    <property type="match status" value="1"/>
</dbReference>
<accession>A0ABZ0IPY2</accession>
<dbReference type="SUPFAM" id="SSF49464">
    <property type="entry name" value="Carboxypeptidase regulatory domain-like"/>
    <property type="match status" value="1"/>
</dbReference>
<dbReference type="SUPFAM" id="SSF56935">
    <property type="entry name" value="Porins"/>
    <property type="match status" value="1"/>
</dbReference>
<dbReference type="Pfam" id="PF07715">
    <property type="entry name" value="Plug"/>
    <property type="match status" value="1"/>
</dbReference>
<keyword evidence="3" id="KW-1185">Reference proteome</keyword>
<reference evidence="2 3" key="1">
    <citation type="journal article" date="2023" name="Microbiol. Resour. Announc.">
        <title>Complete Genome Sequence of Imperialibacter roseus strain P4T.</title>
        <authorList>
            <person name="Tizabi D.R."/>
            <person name="Bachvaroff T."/>
            <person name="Hill R.T."/>
        </authorList>
    </citation>
    <scope>NUCLEOTIDE SEQUENCE [LARGE SCALE GENOMIC DNA]</scope>
    <source>
        <strain evidence="2 3">P4T</strain>
    </source>
</reference>
<evidence type="ECO:0000313" key="2">
    <source>
        <dbReference type="EMBL" id="WOK05632.1"/>
    </source>
</evidence>
<dbReference type="Gene3D" id="2.60.40.10">
    <property type="entry name" value="Immunoglobulins"/>
    <property type="match status" value="1"/>
</dbReference>
<dbReference type="InterPro" id="IPR008969">
    <property type="entry name" value="CarboxyPept-like_regulatory"/>
</dbReference>
<proteinExistence type="predicted"/>
<organism evidence="2 3">
    <name type="scientific">Imperialibacter roseus</name>
    <dbReference type="NCBI Taxonomy" id="1324217"/>
    <lineage>
        <taxon>Bacteria</taxon>
        <taxon>Pseudomonadati</taxon>
        <taxon>Bacteroidota</taxon>
        <taxon>Cytophagia</taxon>
        <taxon>Cytophagales</taxon>
        <taxon>Flammeovirgaceae</taxon>
        <taxon>Imperialibacter</taxon>
    </lineage>
</organism>
<dbReference type="Pfam" id="PF13715">
    <property type="entry name" value="CarbopepD_reg_2"/>
    <property type="match status" value="1"/>
</dbReference>
<dbReference type="InterPro" id="IPR012910">
    <property type="entry name" value="Plug_dom"/>
</dbReference>
<sequence length="932" mass="104649">MVSFLTSPAQSITGVVIDSATGSPLPFANVFVDNTTIGTVTDADGKYALKGVSPGKMTLAASFVGYITKSVSIDLKEGEPLQKDFSLTPQEKQLDEVELTSRRDRKWEKQLERFEEVFIGSRYDPLVNKTKILNPWAIDFEEGKTSNGMRYFSATFNQPLEIENLALGYKLIYHLNVFSQTRNGTLYQGPVQFVEMDTLFEDLSKKWMENRQKAYQSSLRHLFKSMIRNDLSAQHFDIYQSKSFALTYIRTNSFDYEKGNSIEPFSLDRAIRPGQQIGEFKIVSSKRLEVHYTGMSWPNTYYHDVYHPISWITLKGGSTEVTSKGVPLDPSDIVISGHMARARVAHLLPHNYTPGDTVSAFSSTEEIMIAQQQYKQNSLREKPHLITDKPYYYPGETIWFSGQMLYQNALMGDTLSRVLYVDVINPFRQIVKTEAFPIENGKVTGQLALPSYIQAGDYNLRAYTRWMQNFPSSDITYQPLPIINLYETVVNTTVLGDKTTDPDLLISINTDKDRYRPRDKVQVSLTVMDTDGGAITSNLTVSITDTLRVASVPTSPTLQHAYNWVLNGKPTPYFTQPQHQIEYGISVSGQFLNKKGEPEAANITIVQGEYEDYGVVAADSTGKFWASGLQFNDSSAIAMAAINEKGRPHGSVVLAKQAVPEVKAQLTNLNLTVKEQELPQPIFSLPTDVDYTLLNEVVVESSKIEPLSERNYGFGPGDKTFTQEDIQKSSGQGVMSIIERGMPGFNRNGMYRKNYGTARGNYYPTPLVIIDGQRFQEQAPPEPGNTGVDYLDRLNPADIKSITVYTYNAGVFGMAGFDGVIMVETNLGGERKQNEKPTIFNKDGFSLYTIKGYTPAQEFRAPNYSQRKESHSEPDTRTTIYWNPSLVTDSETGKAEFSFYAADSPTVYRIVVEGMTEDNTPVREVRYLQVSN</sequence>
<gene>
    <name evidence="2" type="ORF">RT717_21385</name>
</gene>